<evidence type="ECO:0000313" key="4">
    <source>
        <dbReference type="Proteomes" id="UP001184230"/>
    </source>
</evidence>
<proteinExistence type="predicted"/>
<gene>
    <name evidence="3" type="ORF">J2739_002839</name>
</gene>
<dbReference type="PANTHER" id="PTHR12461">
    <property type="entry name" value="HYPOXIA-INDUCIBLE FACTOR 1 ALPHA INHIBITOR-RELATED"/>
    <property type="match status" value="1"/>
</dbReference>
<dbReference type="SUPFAM" id="SSF51197">
    <property type="entry name" value="Clavaminate synthase-like"/>
    <property type="match status" value="1"/>
</dbReference>
<dbReference type="Gene3D" id="2.60.120.650">
    <property type="entry name" value="Cupin"/>
    <property type="match status" value="1"/>
</dbReference>
<accession>A0ABU1NF80</accession>
<dbReference type="PROSITE" id="PS51184">
    <property type="entry name" value="JMJC"/>
    <property type="match status" value="1"/>
</dbReference>
<dbReference type="PANTHER" id="PTHR12461:SF105">
    <property type="entry name" value="HYPOXIA-INDUCIBLE FACTOR 1-ALPHA INHIBITOR"/>
    <property type="match status" value="1"/>
</dbReference>
<dbReference type="InterPro" id="IPR041667">
    <property type="entry name" value="Cupin_8"/>
</dbReference>
<name>A0ABU1NF80_9BURK</name>
<evidence type="ECO:0000313" key="3">
    <source>
        <dbReference type="EMBL" id="MDR6537066.1"/>
    </source>
</evidence>
<dbReference type="Proteomes" id="UP001184230">
    <property type="component" value="Unassembled WGS sequence"/>
</dbReference>
<dbReference type="InterPro" id="IPR003347">
    <property type="entry name" value="JmjC_dom"/>
</dbReference>
<reference evidence="3 4" key="1">
    <citation type="submission" date="2023-07" db="EMBL/GenBank/DDBJ databases">
        <title>Sorghum-associated microbial communities from plants grown in Nebraska, USA.</title>
        <authorList>
            <person name="Schachtman D."/>
        </authorList>
    </citation>
    <scope>NUCLEOTIDE SEQUENCE [LARGE SCALE GENOMIC DNA]</scope>
    <source>
        <strain evidence="3 4">DS1781</strain>
    </source>
</reference>
<dbReference type="RefSeq" id="WP_309902655.1">
    <property type="nucleotide sequence ID" value="NZ_JAVDRF010000005.1"/>
</dbReference>
<evidence type="ECO:0000256" key="1">
    <source>
        <dbReference type="SAM" id="MobiDB-lite"/>
    </source>
</evidence>
<feature type="region of interest" description="Disordered" evidence="1">
    <location>
        <begin position="1"/>
        <end position="28"/>
    </location>
</feature>
<dbReference type="Pfam" id="PF13621">
    <property type="entry name" value="Cupin_8"/>
    <property type="match status" value="1"/>
</dbReference>
<dbReference type="SMART" id="SM00558">
    <property type="entry name" value="JmjC"/>
    <property type="match status" value="1"/>
</dbReference>
<protein>
    <recommendedName>
        <fullName evidence="2">JmjC domain-containing protein</fullName>
    </recommendedName>
</protein>
<dbReference type="EMBL" id="JAVDRF010000005">
    <property type="protein sequence ID" value="MDR6537066.1"/>
    <property type="molecule type" value="Genomic_DNA"/>
</dbReference>
<evidence type="ECO:0000259" key="2">
    <source>
        <dbReference type="PROSITE" id="PS51184"/>
    </source>
</evidence>
<feature type="compositionally biased region" description="Pro residues" evidence="1">
    <location>
        <begin position="1"/>
        <end position="15"/>
    </location>
</feature>
<sequence>MRPSKPPAPPRPPASQPEKTSPAPGGAPLTAEWLRWVTEQLLRGCTPQSVLATMTAAGLDAQASAEVIEQVPGNAVYIAAEGRAQQLRKLESTLANLQLLWEIDPMYGIVDKRVTVGEDEFIDRYVRGCRPLVLTGHTRDWPAMRRWSPPDLKMRFGHLDVDVQAERQANPRYEEDKALHRRTVRLSEFVDQVLAGGETNDYYLTANNEALRRPDFAPLLDDVGSLPPCCDRAELAERSSFWFGPAGTVTPLHHDTLMLFHTQVVGRKRWRLISPLQGQRLYNTNGVFSPIDLDAVDLRQFPLFAGVRVLEVVVWPGETMFLPLGWWHQVRALDVSVSFSYSNLALPIPNLFTYFDPVPRAVQG</sequence>
<feature type="domain" description="JmjC" evidence="2">
    <location>
        <begin position="202"/>
        <end position="360"/>
    </location>
</feature>
<comment type="caution">
    <text evidence="3">The sequence shown here is derived from an EMBL/GenBank/DDBJ whole genome shotgun (WGS) entry which is preliminary data.</text>
</comment>
<organism evidence="3 4">
    <name type="scientific">Variovorax soli</name>
    <dbReference type="NCBI Taxonomy" id="376815"/>
    <lineage>
        <taxon>Bacteria</taxon>
        <taxon>Pseudomonadati</taxon>
        <taxon>Pseudomonadota</taxon>
        <taxon>Betaproteobacteria</taxon>
        <taxon>Burkholderiales</taxon>
        <taxon>Comamonadaceae</taxon>
        <taxon>Variovorax</taxon>
    </lineage>
</organism>
<keyword evidence="4" id="KW-1185">Reference proteome</keyword>